<protein>
    <submittedName>
        <fullName evidence="3">Membrane protein</fullName>
    </submittedName>
</protein>
<feature type="transmembrane region" description="Helical" evidence="2">
    <location>
        <begin position="192"/>
        <end position="213"/>
    </location>
</feature>
<evidence type="ECO:0000256" key="1">
    <source>
        <dbReference type="SAM" id="MobiDB-lite"/>
    </source>
</evidence>
<sequence length="280" mass="33016">MSDDKREKLREYLRNNRPKNSVNLGNNSNNKENSNKNLENDLNLDNSQISNNKINLNKRDYDKEPIVIENNVILVNFIALIIGIFFIIAIFLFFKLHETTNSSFGSFSGLVAILVAFLNRQSSKIIFKNKSIKFIDTDHEKEIKINKYLKIFQTSDTRTNFLEKDEYLFSIVMIIVIFWAFITILIDGIKGFLFVVFFICMIYTILFLPSLIFQTLKNKSIKNVKFYGNILVWTFKYGNKDEYINMLPNYAQRIEIREYFLEKIGIDIDKTLKIRNIFKI</sequence>
<dbReference type="EMBL" id="CP012195">
    <property type="protein sequence ID" value="AKT90850.1"/>
    <property type="molecule type" value="Genomic_DNA"/>
</dbReference>
<feature type="transmembrane region" description="Helical" evidence="2">
    <location>
        <begin position="73"/>
        <end position="94"/>
    </location>
</feature>
<name>A0AAU8TZ98_9BACT</name>
<dbReference type="AlphaFoldDB" id="A0AAU8TZ98"/>
<feature type="region of interest" description="Disordered" evidence="1">
    <location>
        <begin position="1"/>
        <end position="44"/>
    </location>
</feature>
<evidence type="ECO:0000313" key="4">
    <source>
        <dbReference type="Proteomes" id="UP000063971"/>
    </source>
</evidence>
<dbReference type="KEGG" id="cure:CUREO_1000"/>
<gene>
    <name evidence="3" type="ORF">CUREO_1000</name>
</gene>
<feature type="transmembrane region" description="Helical" evidence="2">
    <location>
        <begin position="167"/>
        <end position="186"/>
    </location>
</feature>
<feature type="transmembrane region" description="Helical" evidence="2">
    <location>
        <begin position="100"/>
        <end position="118"/>
    </location>
</feature>
<evidence type="ECO:0000313" key="3">
    <source>
        <dbReference type="EMBL" id="AKT90850.1"/>
    </source>
</evidence>
<keyword evidence="2" id="KW-1133">Transmembrane helix</keyword>
<proteinExistence type="predicted"/>
<dbReference type="Proteomes" id="UP000063971">
    <property type="component" value="Chromosome"/>
</dbReference>
<organism evidence="3 4">
    <name type="scientific">Campylobacter ureolyticus RIGS 9880</name>
    <dbReference type="NCBI Taxonomy" id="1032069"/>
    <lineage>
        <taxon>Bacteria</taxon>
        <taxon>Pseudomonadati</taxon>
        <taxon>Campylobacterota</taxon>
        <taxon>Epsilonproteobacteria</taxon>
        <taxon>Campylobacterales</taxon>
        <taxon>Campylobacteraceae</taxon>
        <taxon>Campylobacter</taxon>
    </lineage>
</organism>
<accession>A0AAU8TZ98</accession>
<keyword evidence="2" id="KW-0472">Membrane</keyword>
<reference evidence="3 4" key="1">
    <citation type="journal article" date="2015" name="Genome Announc.">
        <title>Complete Genome Sequence of the Campylobacter ureolyticus Clinical Isolate RIGS 9880.</title>
        <authorList>
            <person name="Miller W.G."/>
            <person name="Yee E."/>
            <person name="On S.L."/>
            <person name="Andersen L.P."/>
            <person name="Bono J.L."/>
        </authorList>
    </citation>
    <scope>NUCLEOTIDE SEQUENCE [LARGE SCALE GENOMIC DNA]</scope>
    <source>
        <strain evidence="3 4">RIGS 9880</strain>
    </source>
</reference>
<dbReference type="RefSeq" id="WP_050335092.1">
    <property type="nucleotide sequence ID" value="NZ_CP012195.1"/>
</dbReference>
<keyword evidence="2" id="KW-0812">Transmembrane</keyword>
<feature type="compositionally biased region" description="Low complexity" evidence="1">
    <location>
        <begin position="20"/>
        <end position="44"/>
    </location>
</feature>
<feature type="compositionally biased region" description="Basic and acidic residues" evidence="1">
    <location>
        <begin position="1"/>
        <end position="14"/>
    </location>
</feature>
<evidence type="ECO:0000256" key="2">
    <source>
        <dbReference type="SAM" id="Phobius"/>
    </source>
</evidence>